<evidence type="ECO:0000256" key="3">
    <source>
        <dbReference type="ARBA" id="ARBA00022475"/>
    </source>
</evidence>
<evidence type="ECO:0000313" key="10">
    <source>
        <dbReference type="Proteomes" id="UP001516400"/>
    </source>
</evidence>
<evidence type="ECO:0000256" key="5">
    <source>
        <dbReference type="ARBA" id="ARBA00022989"/>
    </source>
</evidence>
<dbReference type="EMBL" id="JABFTP020000124">
    <property type="protein sequence ID" value="KAL3280402.1"/>
    <property type="molecule type" value="Genomic_DNA"/>
</dbReference>
<dbReference type="Proteomes" id="UP001516400">
    <property type="component" value="Unassembled WGS sequence"/>
</dbReference>
<evidence type="ECO:0000256" key="1">
    <source>
        <dbReference type="ARBA" id="ARBA00004236"/>
    </source>
</evidence>
<evidence type="ECO:0000256" key="7">
    <source>
        <dbReference type="ARBA" id="ARBA00023180"/>
    </source>
</evidence>
<keyword evidence="4 8" id="KW-0812">Transmembrane</keyword>
<accession>A0ABD2NNX8</accession>
<evidence type="ECO:0000313" key="9">
    <source>
        <dbReference type="EMBL" id="KAL3280402.1"/>
    </source>
</evidence>
<dbReference type="InterPro" id="IPR002159">
    <property type="entry name" value="CD36_fam"/>
</dbReference>
<evidence type="ECO:0000256" key="2">
    <source>
        <dbReference type="ARBA" id="ARBA00010532"/>
    </source>
</evidence>
<dbReference type="Pfam" id="PF01130">
    <property type="entry name" value="CD36"/>
    <property type="match status" value="1"/>
</dbReference>
<organism evidence="9 10">
    <name type="scientific">Cryptolaemus montrouzieri</name>
    <dbReference type="NCBI Taxonomy" id="559131"/>
    <lineage>
        <taxon>Eukaryota</taxon>
        <taxon>Metazoa</taxon>
        <taxon>Ecdysozoa</taxon>
        <taxon>Arthropoda</taxon>
        <taxon>Hexapoda</taxon>
        <taxon>Insecta</taxon>
        <taxon>Pterygota</taxon>
        <taxon>Neoptera</taxon>
        <taxon>Endopterygota</taxon>
        <taxon>Coleoptera</taxon>
        <taxon>Polyphaga</taxon>
        <taxon>Cucujiformia</taxon>
        <taxon>Coccinelloidea</taxon>
        <taxon>Coccinellidae</taxon>
        <taxon>Scymninae</taxon>
        <taxon>Scymnini</taxon>
        <taxon>Cryptolaemus</taxon>
    </lineage>
</organism>
<keyword evidence="7" id="KW-0325">Glycoprotein</keyword>
<keyword evidence="5 8" id="KW-1133">Transmembrane helix</keyword>
<reference evidence="9 10" key="1">
    <citation type="journal article" date="2021" name="BMC Biol.">
        <title>Horizontally acquired antibacterial genes associated with adaptive radiation of ladybird beetles.</title>
        <authorList>
            <person name="Li H.S."/>
            <person name="Tang X.F."/>
            <person name="Huang Y.H."/>
            <person name="Xu Z.Y."/>
            <person name="Chen M.L."/>
            <person name="Du X.Y."/>
            <person name="Qiu B.Y."/>
            <person name="Chen P.T."/>
            <person name="Zhang W."/>
            <person name="Slipinski A."/>
            <person name="Escalona H.E."/>
            <person name="Waterhouse R.M."/>
            <person name="Zwick A."/>
            <person name="Pang H."/>
        </authorList>
    </citation>
    <scope>NUCLEOTIDE SEQUENCE [LARGE SCALE GENOMIC DNA]</scope>
    <source>
        <strain evidence="9">SYSU2018</strain>
    </source>
</reference>
<protein>
    <submittedName>
        <fullName evidence="9">Uncharacterized protein</fullName>
    </submittedName>
</protein>
<keyword evidence="6 8" id="KW-0472">Membrane</keyword>
<evidence type="ECO:0000256" key="6">
    <source>
        <dbReference type="ARBA" id="ARBA00023136"/>
    </source>
</evidence>
<evidence type="ECO:0000256" key="4">
    <source>
        <dbReference type="ARBA" id="ARBA00022692"/>
    </source>
</evidence>
<feature type="transmembrane region" description="Helical" evidence="8">
    <location>
        <begin position="12"/>
        <end position="32"/>
    </location>
</feature>
<dbReference type="GO" id="GO:0005886">
    <property type="term" value="C:plasma membrane"/>
    <property type="evidence" value="ECO:0007669"/>
    <property type="project" value="UniProtKB-SubCell"/>
</dbReference>
<dbReference type="PANTHER" id="PTHR11923:SF104">
    <property type="entry name" value="FI07620P"/>
    <property type="match status" value="1"/>
</dbReference>
<evidence type="ECO:0000256" key="8">
    <source>
        <dbReference type="SAM" id="Phobius"/>
    </source>
</evidence>
<comment type="similarity">
    <text evidence="2">Belongs to the CD36 family.</text>
</comment>
<name>A0ABD2NNX8_9CUCU</name>
<keyword evidence="3" id="KW-1003">Cell membrane</keyword>
<dbReference type="AlphaFoldDB" id="A0ABD2NNX8"/>
<comment type="caution">
    <text evidence="9">The sequence shown here is derived from an EMBL/GenBank/DDBJ whole genome shotgun (WGS) entry which is preliminary data.</text>
</comment>
<comment type="subcellular location">
    <subcellularLocation>
        <location evidence="1">Cell membrane</location>
    </subcellularLocation>
</comment>
<gene>
    <name evidence="9" type="ORF">HHI36_017886</name>
</gene>
<sequence length="361" mass="41199">MVGASSFRIQEIFLLALFGVIMVISSYFMFVYEPLLLLRKKVLTLSPGGIFFNMWSKPPVKIYLNLYLFSVTNQEKFINGEEKLTVKEIGPYCFQETLIHTNATFHPNGTVSFIPIRHLTFIKEKSVGDYKTDRVVTPNLPLVGISAMLRDSSMFTNLGLTMISNTANSKSFVNVTVNQYLFGYEDLLIKLGHTALPTWINFENFGLFDRIFAVDNSSNVITMTTDYTKKTPQNPLYKPEEVKRNYYIQEFNGSPGLRHWEYKDVEGNETNSANSRCNFIGGTFDGSLFPSDLTVNDEFRVYRRAFCRPLTIKALREVNVDGFEAIEFGLDDKFLSVPSKILKTLVIVKTVKIVYLTELQV</sequence>
<keyword evidence="10" id="KW-1185">Reference proteome</keyword>
<dbReference type="PRINTS" id="PR01609">
    <property type="entry name" value="CD36FAMILY"/>
</dbReference>
<proteinExistence type="inferred from homology"/>
<dbReference type="PANTHER" id="PTHR11923">
    <property type="entry name" value="SCAVENGER RECEPTOR CLASS B TYPE-1 SR-B1"/>
    <property type="match status" value="1"/>
</dbReference>